<proteinExistence type="predicted"/>
<sequence>MKLRIFLTLIFCSLLTGQKSQFSIGISSYYGKGVTPIQQFGQSRFYDYKYSEHFMDVTGWRGDWTLWTSLELSSPPRIGTSFAGLRKLRLSRESGPYTIMVGDLYGQIGRGLGLNLWENQEMDWDSSLRGAWISGRPREKVKIDLIAGKATGGRHLGAGPGIDPRIRDFEEDETVAALSGRMEQFLPGVNLGAYLMLINGNRQWFSVRRGEDLDTVKVSSFKPGVIAEMSGDNFDLFFEAAVRSNTIKDVDSLYSVTAFKWYPYESKQSGRGLYFSGSFFPGQWGITVELKDYLFDTS</sequence>
<dbReference type="AlphaFoldDB" id="A0A382DJK5"/>
<evidence type="ECO:0000313" key="1">
    <source>
        <dbReference type="EMBL" id="SVB38174.1"/>
    </source>
</evidence>
<protein>
    <submittedName>
        <fullName evidence="1">Uncharacterized protein</fullName>
    </submittedName>
</protein>
<name>A0A382DJK5_9ZZZZ</name>
<organism evidence="1">
    <name type="scientific">marine metagenome</name>
    <dbReference type="NCBI Taxonomy" id="408172"/>
    <lineage>
        <taxon>unclassified sequences</taxon>
        <taxon>metagenomes</taxon>
        <taxon>ecological metagenomes</taxon>
    </lineage>
</organism>
<feature type="non-terminal residue" evidence="1">
    <location>
        <position position="298"/>
    </location>
</feature>
<reference evidence="1" key="1">
    <citation type="submission" date="2018-05" db="EMBL/GenBank/DDBJ databases">
        <authorList>
            <person name="Lanie J.A."/>
            <person name="Ng W.-L."/>
            <person name="Kazmierczak K.M."/>
            <person name="Andrzejewski T.M."/>
            <person name="Davidsen T.M."/>
            <person name="Wayne K.J."/>
            <person name="Tettelin H."/>
            <person name="Glass J.I."/>
            <person name="Rusch D."/>
            <person name="Podicherti R."/>
            <person name="Tsui H.-C.T."/>
            <person name="Winkler M.E."/>
        </authorList>
    </citation>
    <scope>NUCLEOTIDE SEQUENCE</scope>
</reference>
<gene>
    <name evidence="1" type="ORF">METZ01_LOCUS191028</name>
</gene>
<dbReference type="EMBL" id="UINC01039543">
    <property type="protein sequence ID" value="SVB38174.1"/>
    <property type="molecule type" value="Genomic_DNA"/>
</dbReference>
<dbReference type="Pfam" id="PF19494">
    <property type="entry name" value="DUF6029"/>
    <property type="match status" value="1"/>
</dbReference>
<accession>A0A382DJK5</accession>
<dbReference type="InterPro" id="IPR046070">
    <property type="entry name" value="DUF6029"/>
</dbReference>